<keyword evidence="1" id="KW-1133">Transmembrane helix</keyword>
<dbReference type="RefSeq" id="WP_091432965.1">
    <property type="nucleotide sequence ID" value="NZ_FNMV01000009.1"/>
</dbReference>
<proteinExistence type="predicted"/>
<protein>
    <submittedName>
        <fullName evidence="2">Uncharacterized protein</fullName>
    </submittedName>
</protein>
<feature type="transmembrane region" description="Helical" evidence="1">
    <location>
        <begin position="21"/>
        <end position="41"/>
    </location>
</feature>
<accession>A0A1H3B4P7</accession>
<name>A0A1H3B4P7_9FLAO</name>
<evidence type="ECO:0000313" key="3">
    <source>
        <dbReference type="Proteomes" id="UP000198569"/>
    </source>
</evidence>
<dbReference type="Proteomes" id="UP000198569">
    <property type="component" value="Unassembled WGS sequence"/>
</dbReference>
<dbReference type="AlphaFoldDB" id="A0A1H3B4P7"/>
<sequence length="74" mass="8625">MQPLNQPTPKINTILWKLGSFIYALIILLNQNLSMLHGLGFKETTENWIKVAGAFLYFLFTYFNFNQTQNPKKT</sequence>
<organism evidence="2 3">
    <name type="scientific">Flavobacterium degerlachei</name>
    <dbReference type="NCBI Taxonomy" id="229203"/>
    <lineage>
        <taxon>Bacteria</taxon>
        <taxon>Pseudomonadati</taxon>
        <taxon>Bacteroidota</taxon>
        <taxon>Flavobacteriia</taxon>
        <taxon>Flavobacteriales</taxon>
        <taxon>Flavobacteriaceae</taxon>
        <taxon>Flavobacterium</taxon>
    </lineage>
</organism>
<evidence type="ECO:0000313" key="2">
    <source>
        <dbReference type="EMBL" id="SDX36990.1"/>
    </source>
</evidence>
<evidence type="ECO:0000256" key="1">
    <source>
        <dbReference type="SAM" id="Phobius"/>
    </source>
</evidence>
<keyword evidence="1" id="KW-0812">Transmembrane</keyword>
<dbReference type="STRING" id="229203.SAMN05444338_109157"/>
<keyword evidence="1" id="KW-0472">Membrane</keyword>
<gene>
    <name evidence="2" type="ORF">SAMN05444338_109157</name>
</gene>
<keyword evidence="3" id="KW-1185">Reference proteome</keyword>
<feature type="transmembrane region" description="Helical" evidence="1">
    <location>
        <begin position="47"/>
        <end position="65"/>
    </location>
</feature>
<reference evidence="3" key="1">
    <citation type="submission" date="2016-10" db="EMBL/GenBank/DDBJ databases">
        <authorList>
            <person name="Varghese N."/>
            <person name="Submissions S."/>
        </authorList>
    </citation>
    <scope>NUCLEOTIDE SEQUENCE [LARGE SCALE GENOMIC DNA]</scope>
    <source>
        <strain evidence="3">DSM 15718</strain>
    </source>
</reference>
<dbReference type="EMBL" id="FNMV01000009">
    <property type="protein sequence ID" value="SDX36990.1"/>
    <property type="molecule type" value="Genomic_DNA"/>
</dbReference>